<feature type="region of interest" description="Disordered" evidence="2">
    <location>
        <begin position="404"/>
        <end position="442"/>
    </location>
</feature>
<dbReference type="PANTHER" id="PTHR46584:SF1">
    <property type="entry name" value="HMG DOMAIN-CONTAINING PROTEIN 4"/>
    <property type="match status" value="1"/>
</dbReference>
<organism evidence="4 5">
    <name type="scientific">Petromyzon marinus</name>
    <name type="common">Sea lamprey</name>
    <dbReference type="NCBI Taxonomy" id="7757"/>
    <lineage>
        <taxon>Eukaryota</taxon>
        <taxon>Metazoa</taxon>
        <taxon>Chordata</taxon>
        <taxon>Craniata</taxon>
        <taxon>Vertebrata</taxon>
        <taxon>Cyclostomata</taxon>
        <taxon>Hyperoartia</taxon>
        <taxon>Petromyzontiformes</taxon>
        <taxon>Petromyzontidae</taxon>
        <taxon>Petromyzon</taxon>
    </lineage>
</organism>
<dbReference type="SUPFAM" id="SSF47095">
    <property type="entry name" value="HMG-box"/>
    <property type="match status" value="1"/>
</dbReference>
<dbReference type="Proteomes" id="UP001318040">
    <property type="component" value="Chromosome 64"/>
</dbReference>
<feature type="compositionally biased region" description="Basic and acidic residues" evidence="2">
    <location>
        <begin position="418"/>
        <end position="439"/>
    </location>
</feature>
<feature type="DNA-binding region" description="HMG box" evidence="1">
    <location>
        <begin position="441"/>
        <end position="509"/>
    </location>
</feature>
<feature type="region of interest" description="Disordered" evidence="2">
    <location>
        <begin position="1"/>
        <end position="173"/>
    </location>
</feature>
<dbReference type="InterPro" id="IPR036910">
    <property type="entry name" value="HMG_box_dom_sf"/>
</dbReference>
<protein>
    <submittedName>
        <fullName evidence="5">HMG domain-containing protein 4 isoform X1</fullName>
    </submittedName>
</protein>
<reference evidence="5" key="1">
    <citation type="submission" date="2025-08" db="UniProtKB">
        <authorList>
            <consortium name="RefSeq"/>
        </authorList>
    </citation>
    <scope>IDENTIFICATION</scope>
    <source>
        <tissue evidence="5">Sperm</tissue>
    </source>
</reference>
<dbReference type="InterPro" id="IPR042477">
    <property type="entry name" value="HMGXB4"/>
</dbReference>
<feature type="compositionally biased region" description="Acidic residues" evidence="2">
    <location>
        <begin position="237"/>
        <end position="246"/>
    </location>
</feature>
<keyword evidence="1" id="KW-0238">DNA-binding</keyword>
<proteinExistence type="predicted"/>
<dbReference type="GO" id="GO:0003677">
    <property type="term" value="F:DNA binding"/>
    <property type="evidence" value="ECO:0007669"/>
    <property type="project" value="UniProtKB-UniRule"/>
</dbReference>
<dbReference type="Pfam" id="PF00505">
    <property type="entry name" value="HMG_box"/>
    <property type="match status" value="1"/>
</dbReference>
<dbReference type="KEGG" id="pmrn:116956340"/>
<evidence type="ECO:0000313" key="4">
    <source>
        <dbReference type="Proteomes" id="UP001318040"/>
    </source>
</evidence>
<dbReference type="AlphaFoldDB" id="A0AAJ7XHT6"/>
<sequence length="628" mass="66711">MVADSEAGPRLRSPPWRLPPSRRGRGIQEGPGGSTGIQGGPGGSTGIQGGPEGLRRDTAELQGSSGGLGRRRRGMAFEGGRKRDGMSISDSSAGESGVEELGRTSGRSQREKKRSYKDFLREEEETFAEAWKTSKKRHRSSEGISSRDGDGLKLKLILSPKDKSSTEEEGTMVSYGMMVPAKKAAMRRPPSRFEPGEIGEEDYVRMRKGSAAMLARVSESSETSVYSDSRVNMSESGDSDSDDSDGVGDPGMLGASVVGVGGGGGGVAAAVAVVGLGVDGPAESLSDFELSGLEAGEVTGTSEEEGLITGDFLSTYYRPEVRKKKKVKKSKKKKDKGKQKKHKKHRKHAVGALPECQAAAAVVAMVSPAAAASLPLRGMLGDGVGAEGVGVFGGKMSGVPGIGSPYAIPQPPPPILHSDGKADKRKKREADKEKDEKPEKKKKAVTAYHLWSKEYRHVIIAESPGMDFGEISKKLGDVWKRLPEKEKLVWKQKQQYLQHKQNKAEATTVRRKGGDLLEPDLPRPKASGGSHKKGLSGSPKPRALDMEAVDVAAHLQLLGESLSLIGHRLQETEGMVAVSGGLSVMLDSLLCALGPLACLTAQVDEINGCSRLVLANTLDNIAYVMPGL</sequence>
<dbReference type="Gene3D" id="1.10.30.10">
    <property type="entry name" value="High mobility group box domain"/>
    <property type="match status" value="1"/>
</dbReference>
<feature type="region of interest" description="Disordered" evidence="2">
    <location>
        <begin position="216"/>
        <end position="252"/>
    </location>
</feature>
<feature type="region of interest" description="Disordered" evidence="2">
    <location>
        <begin position="322"/>
        <end position="349"/>
    </location>
</feature>
<dbReference type="SMART" id="SM00398">
    <property type="entry name" value="HMG"/>
    <property type="match status" value="1"/>
</dbReference>
<feature type="compositionally biased region" description="Gly residues" evidence="2">
    <location>
        <begin position="27"/>
        <end position="52"/>
    </location>
</feature>
<feature type="domain" description="HMG box" evidence="3">
    <location>
        <begin position="441"/>
        <end position="509"/>
    </location>
</feature>
<dbReference type="CTD" id="10042"/>
<feature type="compositionally biased region" description="Low complexity" evidence="2">
    <location>
        <begin position="216"/>
        <end position="231"/>
    </location>
</feature>
<dbReference type="PANTHER" id="PTHR46584">
    <property type="entry name" value="HMG DOMAIN-CONTAINING PROTEIN 4"/>
    <property type="match status" value="1"/>
</dbReference>
<feature type="compositionally biased region" description="Low complexity" evidence="2">
    <location>
        <begin position="525"/>
        <end position="540"/>
    </location>
</feature>
<keyword evidence="4" id="KW-1185">Reference proteome</keyword>
<feature type="compositionally biased region" description="Low complexity" evidence="2">
    <location>
        <begin position="8"/>
        <end position="19"/>
    </location>
</feature>
<feature type="compositionally biased region" description="Basic and acidic residues" evidence="2">
    <location>
        <begin position="512"/>
        <end position="523"/>
    </location>
</feature>
<dbReference type="PROSITE" id="PS50118">
    <property type="entry name" value="HMG_BOX_2"/>
    <property type="match status" value="1"/>
</dbReference>
<evidence type="ECO:0000256" key="1">
    <source>
        <dbReference type="PROSITE-ProRule" id="PRU00267"/>
    </source>
</evidence>
<accession>A0AAJ7XHT6</accession>
<keyword evidence="1" id="KW-0539">Nucleus</keyword>
<name>A0AAJ7XHT6_PETMA</name>
<evidence type="ECO:0000259" key="3">
    <source>
        <dbReference type="PROSITE" id="PS50118"/>
    </source>
</evidence>
<dbReference type="RefSeq" id="XP_032833798.1">
    <property type="nucleotide sequence ID" value="XM_032977907.1"/>
</dbReference>
<gene>
    <name evidence="5" type="primary">HMGXB4</name>
</gene>
<dbReference type="InterPro" id="IPR009071">
    <property type="entry name" value="HMG_box_dom"/>
</dbReference>
<feature type="region of interest" description="Disordered" evidence="2">
    <location>
        <begin position="497"/>
        <end position="541"/>
    </location>
</feature>
<dbReference type="GO" id="GO:0005634">
    <property type="term" value="C:nucleus"/>
    <property type="evidence" value="ECO:0007669"/>
    <property type="project" value="UniProtKB-UniRule"/>
</dbReference>
<evidence type="ECO:0000313" key="5">
    <source>
        <dbReference type="RefSeq" id="XP_032833798.1"/>
    </source>
</evidence>
<evidence type="ECO:0000256" key="2">
    <source>
        <dbReference type="SAM" id="MobiDB-lite"/>
    </source>
</evidence>